<dbReference type="Pfam" id="PF07722">
    <property type="entry name" value="Peptidase_C26"/>
    <property type="match status" value="1"/>
</dbReference>
<keyword evidence="1" id="KW-0315">Glutamine amidotransferase</keyword>
<dbReference type="GO" id="GO:0033969">
    <property type="term" value="F:gamma-glutamyl-gamma-aminobutyrate hydrolase activity"/>
    <property type="evidence" value="ECO:0007669"/>
    <property type="project" value="TreeGrafter"/>
</dbReference>
<sequence length="236" mass="24825">MRPLVAVIGRRADSVPILRFSATLAAEAICEAVHAAGGEPAVLHGPAADPCAGLAERLERFDGLLLPGGADLGPDRYGQEPHPLTTAVVAFQDDLDLATARAMVEVGLPSLAVCRGMQVLNVALGGTLHQHVTEDGVAHHDSVHEVDVAPGSRLRSIVGAARIDVSSYHHQALDVVAPDLVVTARSDDGVVEAVEHRTADVVAVQWHPEDLHATSATDAALFADLVERAQKRMVSR</sequence>
<dbReference type="GO" id="GO:0006598">
    <property type="term" value="P:polyamine catabolic process"/>
    <property type="evidence" value="ECO:0007669"/>
    <property type="project" value="TreeGrafter"/>
</dbReference>
<reference evidence="1 2" key="1">
    <citation type="submission" date="2017-11" db="EMBL/GenBank/DDBJ databases">
        <title>Genomic Encyclopedia of Archaeal and Bacterial Type Strains, Phase II (KMG-II): From Individual Species to Whole Genera.</title>
        <authorList>
            <person name="Goeker M."/>
        </authorList>
    </citation>
    <scope>NUCLEOTIDE SEQUENCE [LARGE SCALE GENOMIC DNA]</scope>
    <source>
        <strain evidence="1 2">DSM 27763</strain>
    </source>
</reference>
<dbReference type="GO" id="GO:0005829">
    <property type="term" value="C:cytosol"/>
    <property type="evidence" value="ECO:0007669"/>
    <property type="project" value="TreeGrafter"/>
</dbReference>
<gene>
    <name evidence="1" type="ORF">CLV56_0782</name>
</gene>
<dbReference type="PANTHER" id="PTHR43235:SF1">
    <property type="entry name" value="GLUTAMINE AMIDOTRANSFERASE PB2B2.05-RELATED"/>
    <property type="match status" value="1"/>
</dbReference>
<accession>A0A0B2BP40</accession>
<dbReference type="AlphaFoldDB" id="A0A0B2BP40"/>
<evidence type="ECO:0000313" key="2">
    <source>
        <dbReference type="Proteomes" id="UP000230842"/>
    </source>
</evidence>
<keyword evidence="2" id="KW-1185">Reference proteome</keyword>
<dbReference type="OrthoDB" id="9813383at2"/>
<dbReference type="SUPFAM" id="SSF52317">
    <property type="entry name" value="Class I glutamine amidotransferase-like"/>
    <property type="match status" value="1"/>
</dbReference>
<proteinExistence type="predicted"/>
<dbReference type="InterPro" id="IPR011697">
    <property type="entry name" value="Peptidase_C26"/>
</dbReference>
<comment type="caution">
    <text evidence="1">The sequence shown here is derived from an EMBL/GenBank/DDBJ whole genome shotgun (WGS) entry which is preliminary data.</text>
</comment>
<dbReference type="Gene3D" id="3.40.50.880">
    <property type="match status" value="1"/>
</dbReference>
<dbReference type="InterPro" id="IPR029062">
    <property type="entry name" value="Class_I_gatase-like"/>
</dbReference>
<dbReference type="PANTHER" id="PTHR43235">
    <property type="entry name" value="GLUTAMINE AMIDOTRANSFERASE PB2B2.05-RELATED"/>
    <property type="match status" value="1"/>
</dbReference>
<evidence type="ECO:0000313" key="1">
    <source>
        <dbReference type="EMBL" id="PJJ56573.1"/>
    </source>
</evidence>
<protein>
    <submittedName>
        <fullName evidence="1">Putative glutamine amidotransferase</fullName>
    </submittedName>
</protein>
<name>A0A0B2BP40_9ACTN</name>
<dbReference type="GO" id="GO:0016740">
    <property type="term" value="F:transferase activity"/>
    <property type="evidence" value="ECO:0007669"/>
    <property type="project" value="UniProtKB-KW"/>
</dbReference>
<keyword evidence="1" id="KW-0808">Transferase</keyword>
<dbReference type="PROSITE" id="PS51273">
    <property type="entry name" value="GATASE_TYPE_1"/>
    <property type="match status" value="1"/>
</dbReference>
<dbReference type="CDD" id="cd01745">
    <property type="entry name" value="GATase1_2"/>
    <property type="match status" value="1"/>
</dbReference>
<dbReference type="Proteomes" id="UP000230842">
    <property type="component" value="Unassembled WGS sequence"/>
</dbReference>
<dbReference type="InterPro" id="IPR044668">
    <property type="entry name" value="PuuD-like"/>
</dbReference>
<dbReference type="EMBL" id="PGEZ01000001">
    <property type="protein sequence ID" value="PJJ56573.1"/>
    <property type="molecule type" value="Genomic_DNA"/>
</dbReference>
<organism evidence="1 2">
    <name type="scientific">Mumia flava</name>
    <dbReference type="NCBI Taxonomy" id="1348852"/>
    <lineage>
        <taxon>Bacteria</taxon>
        <taxon>Bacillati</taxon>
        <taxon>Actinomycetota</taxon>
        <taxon>Actinomycetes</taxon>
        <taxon>Propionibacteriales</taxon>
        <taxon>Nocardioidaceae</taxon>
        <taxon>Mumia</taxon>
    </lineage>
</organism>